<dbReference type="AlphaFoldDB" id="A0A5J4SLI3"/>
<sequence length="83" mass="8864">MADGEVHSFKKNFGRLDMVGGASEEQHSGILCQRHTEVDIDNRCIRNRIGGVARIDDDAGGSIASFGGMISDVASEKLQSEGI</sequence>
<proteinExistence type="predicted"/>
<protein>
    <submittedName>
        <fullName evidence="1">Uncharacterized protein</fullName>
    </submittedName>
</protein>
<evidence type="ECO:0000313" key="2">
    <source>
        <dbReference type="Proteomes" id="UP000324800"/>
    </source>
</evidence>
<comment type="caution">
    <text evidence="1">The sequence shown here is derived from an EMBL/GenBank/DDBJ whole genome shotgun (WGS) entry which is preliminary data.</text>
</comment>
<name>A0A5J4SLI3_9EUKA</name>
<gene>
    <name evidence="1" type="ORF">EZS28_052118</name>
</gene>
<organism evidence="1 2">
    <name type="scientific">Streblomastix strix</name>
    <dbReference type="NCBI Taxonomy" id="222440"/>
    <lineage>
        <taxon>Eukaryota</taxon>
        <taxon>Metamonada</taxon>
        <taxon>Preaxostyla</taxon>
        <taxon>Oxymonadida</taxon>
        <taxon>Streblomastigidae</taxon>
        <taxon>Streblomastix</taxon>
    </lineage>
</organism>
<accession>A0A5J4SLI3</accession>
<evidence type="ECO:0000313" key="1">
    <source>
        <dbReference type="EMBL" id="KAA6346065.1"/>
    </source>
</evidence>
<dbReference type="Proteomes" id="UP000324800">
    <property type="component" value="Unassembled WGS sequence"/>
</dbReference>
<dbReference type="EMBL" id="SNRW01040168">
    <property type="protein sequence ID" value="KAA6346065.1"/>
    <property type="molecule type" value="Genomic_DNA"/>
</dbReference>
<reference evidence="1 2" key="1">
    <citation type="submission" date="2019-03" db="EMBL/GenBank/DDBJ databases">
        <title>Single cell metagenomics reveals metabolic interactions within the superorganism composed of flagellate Streblomastix strix and complex community of Bacteroidetes bacteria on its surface.</title>
        <authorList>
            <person name="Treitli S.C."/>
            <person name="Kolisko M."/>
            <person name="Husnik F."/>
            <person name="Keeling P."/>
            <person name="Hampl V."/>
        </authorList>
    </citation>
    <scope>NUCLEOTIDE SEQUENCE [LARGE SCALE GENOMIC DNA]</scope>
    <source>
        <strain evidence="1">ST1C</strain>
    </source>
</reference>